<evidence type="ECO:0000256" key="10">
    <source>
        <dbReference type="ARBA" id="ARBA00023077"/>
    </source>
</evidence>
<dbReference type="GO" id="GO:0009279">
    <property type="term" value="C:cell outer membrane"/>
    <property type="evidence" value="ECO:0007669"/>
    <property type="project" value="UniProtKB-SubCell"/>
</dbReference>
<dbReference type="InterPro" id="IPR039426">
    <property type="entry name" value="TonB-dep_rcpt-like"/>
</dbReference>
<dbReference type="Proteomes" id="UP000186868">
    <property type="component" value="Unassembled WGS sequence"/>
</dbReference>
<dbReference type="PANTHER" id="PTHR32552">
    <property type="entry name" value="FERRICHROME IRON RECEPTOR-RELATED"/>
    <property type="match status" value="1"/>
</dbReference>
<dbReference type="GO" id="GO:0015891">
    <property type="term" value="P:siderophore transport"/>
    <property type="evidence" value="ECO:0007669"/>
    <property type="project" value="InterPro"/>
</dbReference>
<evidence type="ECO:0000259" key="17">
    <source>
        <dbReference type="Pfam" id="PF07715"/>
    </source>
</evidence>
<dbReference type="EMBL" id="MRCB01000025">
    <property type="protein sequence ID" value="OKH20904.1"/>
    <property type="molecule type" value="Genomic_DNA"/>
</dbReference>
<evidence type="ECO:0000256" key="11">
    <source>
        <dbReference type="ARBA" id="ARBA00023136"/>
    </source>
</evidence>
<evidence type="ECO:0000256" key="7">
    <source>
        <dbReference type="ARBA" id="ARBA00022729"/>
    </source>
</evidence>
<organism evidence="19 20">
    <name type="scientific">Hydrococcus rivularis NIES-593</name>
    <dbReference type="NCBI Taxonomy" id="1921803"/>
    <lineage>
        <taxon>Bacteria</taxon>
        <taxon>Bacillati</taxon>
        <taxon>Cyanobacteriota</taxon>
        <taxon>Cyanophyceae</taxon>
        <taxon>Pleurocapsales</taxon>
        <taxon>Hydrococcaceae</taxon>
        <taxon>Hydrococcus</taxon>
    </lineage>
</organism>
<keyword evidence="6 13" id="KW-0812">Transmembrane</keyword>
<dbReference type="Gene3D" id="2.40.170.20">
    <property type="entry name" value="TonB-dependent receptor, beta-barrel domain"/>
    <property type="match status" value="1"/>
</dbReference>
<feature type="compositionally biased region" description="Low complexity" evidence="15">
    <location>
        <begin position="1"/>
        <end position="15"/>
    </location>
</feature>
<dbReference type="SUPFAM" id="SSF56935">
    <property type="entry name" value="Porins"/>
    <property type="match status" value="1"/>
</dbReference>
<dbReference type="InterPro" id="IPR012910">
    <property type="entry name" value="Plug_dom"/>
</dbReference>
<dbReference type="GO" id="GO:0038023">
    <property type="term" value="F:signaling receptor activity"/>
    <property type="evidence" value="ECO:0007669"/>
    <property type="project" value="InterPro"/>
</dbReference>
<dbReference type="NCBIfam" id="TIGR01783">
    <property type="entry name" value="TonB-siderophor"/>
    <property type="match status" value="1"/>
</dbReference>
<evidence type="ECO:0000256" key="8">
    <source>
        <dbReference type="ARBA" id="ARBA00023004"/>
    </source>
</evidence>
<reference evidence="19 20" key="1">
    <citation type="submission" date="2016-11" db="EMBL/GenBank/DDBJ databases">
        <title>Draft Genome Sequences of Nine Cyanobacterial Strains from Diverse Habitats.</title>
        <authorList>
            <person name="Zhu T."/>
            <person name="Hou S."/>
            <person name="Lu X."/>
            <person name="Hess W.R."/>
        </authorList>
    </citation>
    <scope>NUCLEOTIDE SEQUENCE [LARGE SCALE GENOMIC DNA]</scope>
    <source>
        <strain evidence="19 20">NIES-593</strain>
    </source>
</reference>
<dbReference type="InterPro" id="IPR000531">
    <property type="entry name" value="Beta-barrel_TonB"/>
</dbReference>
<dbReference type="Pfam" id="PF07715">
    <property type="entry name" value="Plug"/>
    <property type="match status" value="1"/>
</dbReference>
<evidence type="ECO:0000256" key="1">
    <source>
        <dbReference type="ARBA" id="ARBA00004571"/>
    </source>
</evidence>
<keyword evidence="10 14" id="KW-0798">TonB box</keyword>
<keyword evidence="20" id="KW-1185">Reference proteome</keyword>
<evidence type="ECO:0000313" key="20">
    <source>
        <dbReference type="Proteomes" id="UP000186868"/>
    </source>
</evidence>
<dbReference type="AlphaFoldDB" id="A0A1U7HBG5"/>
<keyword evidence="3 13" id="KW-0813">Transport</keyword>
<dbReference type="GO" id="GO:0015344">
    <property type="term" value="F:siderophore uptake transmembrane transporter activity"/>
    <property type="evidence" value="ECO:0007669"/>
    <property type="project" value="TreeGrafter"/>
</dbReference>
<evidence type="ECO:0000256" key="13">
    <source>
        <dbReference type="PROSITE-ProRule" id="PRU01360"/>
    </source>
</evidence>
<dbReference type="CDD" id="cd01347">
    <property type="entry name" value="ligand_gated_channel"/>
    <property type="match status" value="1"/>
</dbReference>
<evidence type="ECO:0000256" key="14">
    <source>
        <dbReference type="RuleBase" id="RU003357"/>
    </source>
</evidence>
<feature type="domain" description="TonB-dependent receptor-like beta-barrel" evidence="16">
    <location>
        <begin position="336"/>
        <end position="777"/>
    </location>
</feature>
<keyword evidence="8" id="KW-0408">Iron</keyword>
<comment type="subcellular location">
    <subcellularLocation>
        <location evidence="1 13">Cell outer membrane</location>
        <topology evidence="1 13">Multi-pass membrane protein</topology>
    </subcellularLocation>
</comment>
<evidence type="ECO:0000256" key="12">
    <source>
        <dbReference type="ARBA" id="ARBA00023237"/>
    </source>
</evidence>
<evidence type="ECO:0000256" key="5">
    <source>
        <dbReference type="ARBA" id="ARBA00022496"/>
    </source>
</evidence>
<keyword evidence="9" id="KW-0406">Ion transport</keyword>
<dbReference type="InterPro" id="IPR010105">
    <property type="entry name" value="TonB_sidphr_rcpt"/>
</dbReference>
<feature type="domain" description="AMIN" evidence="18">
    <location>
        <begin position="30"/>
        <end position="124"/>
    </location>
</feature>
<dbReference type="PANTHER" id="PTHR32552:SF68">
    <property type="entry name" value="FERRICHROME OUTER MEMBRANE TRANSPORTER_PHAGE RECEPTOR"/>
    <property type="match status" value="1"/>
</dbReference>
<name>A0A1U7HBG5_9CYAN</name>
<dbReference type="FunFam" id="2.170.130.10:FF:000001">
    <property type="entry name" value="Catecholate siderophore TonB-dependent receptor"/>
    <property type="match status" value="1"/>
</dbReference>
<feature type="region of interest" description="Disordered" evidence="15">
    <location>
        <begin position="1"/>
        <end position="21"/>
    </location>
</feature>
<dbReference type="Pfam" id="PF00593">
    <property type="entry name" value="TonB_dep_Rec_b-barrel"/>
    <property type="match status" value="1"/>
</dbReference>
<gene>
    <name evidence="19" type="ORF">NIES593_17360</name>
</gene>
<evidence type="ECO:0000256" key="9">
    <source>
        <dbReference type="ARBA" id="ARBA00023065"/>
    </source>
</evidence>
<comment type="similarity">
    <text evidence="2 13 14">Belongs to the TonB-dependent receptor family.</text>
</comment>
<accession>A0A1U7HBG5</accession>
<evidence type="ECO:0000256" key="15">
    <source>
        <dbReference type="SAM" id="MobiDB-lite"/>
    </source>
</evidence>
<dbReference type="PROSITE" id="PS52016">
    <property type="entry name" value="TONB_DEPENDENT_REC_3"/>
    <property type="match status" value="1"/>
</dbReference>
<dbReference type="Pfam" id="PF11741">
    <property type="entry name" value="AMIN"/>
    <property type="match status" value="1"/>
</dbReference>
<evidence type="ECO:0000256" key="3">
    <source>
        <dbReference type="ARBA" id="ARBA00022448"/>
    </source>
</evidence>
<dbReference type="InterPro" id="IPR037066">
    <property type="entry name" value="Plug_dom_sf"/>
</dbReference>
<evidence type="ECO:0000313" key="19">
    <source>
        <dbReference type="EMBL" id="OKH20904.1"/>
    </source>
</evidence>
<evidence type="ECO:0000256" key="4">
    <source>
        <dbReference type="ARBA" id="ARBA00022452"/>
    </source>
</evidence>
<evidence type="ECO:0000256" key="6">
    <source>
        <dbReference type="ARBA" id="ARBA00022692"/>
    </source>
</evidence>
<evidence type="ECO:0000256" key="2">
    <source>
        <dbReference type="ARBA" id="ARBA00009810"/>
    </source>
</evidence>
<proteinExistence type="inferred from homology"/>
<protein>
    <submittedName>
        <fullName evidence="19">Ferrichrome-iron receptor</fullName>
    </submittedName>
</protein>
<keyword evidence="4 13" id="KW-1134">Transmembrane beta strand</keyword>
<keyword evidence="7" id="KW-0732">Signal</keyword>
<keyword evidence="12 13" id="KW-0998">Cell outer membrane</keyword>
<sequence>MFSFTPTDSSAQTSPSQPPTEGEIVFIDRVQLNPTETGFEVLLLTPTGVAQQLRVVNVSEGNNFIADIPNAQLQQPFRQEKPVEGVSEVTATNQNENTVRLTVTGEEKQPMVELFDSEEGLIFSAQTDLEAPSAQGEDEIELVVTGEQETGYSVPDASTATKTDALIRDIPQSIQVIPRQVIEDQGITRISDVTRNVSSVSVRSGFGGSNNDYVIRGFETFDRLRNGFFAPGVDVNPSNIERVEVLKGPASVLYGQFEPGGIINFITKQPLERPYYAAEFEIGNYDFYKPSFDLSGPITSDNSLLYRLNVAYENSGSFVDFVDREEIQVSPTLTYKIGDSTDISLSYEFLKSDGTFYDGLPIDPVAFDLPRSRFLGEPDDSLQRESHLANLTLEHRFSDNWKLRSGFSLQFFNTKISAFRNEFDGVSPDGRTLLRYFQDSDQRNDAYSLQNDVIGKFKTGPIEHELLVGFEYQRYTSDDYTLYAFTEPIDIFDPNYGAPVPTSFDYGPFRNILRRETVGFYIQNLISFLPNLKLLIGGRYDFIDAQTVNQNFDLDGRTLLGEETKESFYDEAFSPRIGLVYQPIEPISLYASYSRSFVPSNTFDREGDLIEPTRGTQYEIGIKTEFLDGKLAATLAAYKITKTNVLTLDPDGSGFLIPVGEVESEGIELDVAGEPLPGWRIIASLFFNDTTVTEGDEFSPEGDTLVNAPGEGASLWTTYEIQEGDLQGLGFGIGLFYLGDREARLPNTFVLPSYVRTDAAIFYRRENWRVGLNFRNLFDKTYYEGSGIRPGDPFTVLGTISVQF</sequence>
<evidence type="ECO:0000259" key="16">
    <source>
        <dbReference type="Pfam" id="PF00593"/>
    </source>
</evidence>
<keyword evidence="11 13" id="KW-0472">Membrane</keyword>
<comment type="caution">
    <text evidence="19">The sequence shown here is derived from an EMBL/GenBank/DDBJ whole genome shotgun (WGS) entry which is preliminary data.</text>
</comment>
<evidence type="ECO:0000259" key="18">
    <source>
        <dbReference type="Pfam" id="PF11741"/>
    </source>
</evidence>
<dbReference type="FunFam" id="2.40.170.20:FF:000005">
    <property type="entry name" value="TonB-dependent siderophore receptor"/>
    <property type="match status" value="1"/>
</dbReference>
<keyword evidence="19" id="KW-0675">Receptor</keyword>
<feature type="domain" description="TonB-dependent receptor plug" evidence="17">
    <location>
        <begin position="168"/>
        <end position="262"/>
    </location>
</feature>
<dbReference type="Gene3D" id="2.170.130.10">
    <property type="entry name" value="TonB-dependent receptor, plug domain"/>
    <property type="match status" value="1"/>
</dbReference>
<dbReference type="STRING" id="1921803.NIES593_17360"/>
<dbReference type="InterPro" id="IPR021731">
    <property type="entry name" value="AMIN_dom"/>
</dbReference>
<dbReference type="InterPro" id="IPR036942">
    <property type="entry name" value="Beta-barrel_TonB_sf"/>
</dbReference>
<keyword evidence="5" id="KW-0410">Iron transport</keyword>